<feature type="domain" description="PEHE" evidence="2">
    <location>
        <begin position="797"/>
        <end position="940"/>
    </location>
</feature>
<accession>A0AAR5QHN1</accession>
<dbReference type="SMART" id="SM01300">
    <property type="entry name" value="PEHE"/>
    <property type="match status" value="1"/>
</dbReference>
<reference evidence="3" key="2">
    <citation type="submission" date="2024-08" db="UniProtKB">
        <authorList>
            <consortium name="EnsemblMetazoa"/>
        </authorList>
    </citation>
    <scope>IDENTIFICATION</scope>
</reference>
<dbReference type="PANTHER" id="PTHR22443">
    <property type="entry name" value="NON-SPECIFIC LETHAL 1, ISOFORM M"/>
    <property type="match status" value="1"/>
</dbReference>
<dbReference type="PANTHER" id="PTHR22443:SF18">
    <property type="entry name" value="NON-SPECIFIC LETHAL 1, ISOFORM M"/>
    <property type="match status" value="1"/>
</dbReference>
<feature type="compositionally biased region" description="Acidic residues" evidence="1">
    <location>
        <begin position="1023"/>
        <end position="1042"/>
    </location>
</feature>
<dbReference type="CTD" id="25936"/>
<feature type="compositionally biased region" description="Acidic residues" evidence="1">
    <location>
        <begin position="1001"/>
        <end position="1011"/>
    </location>
</feature>
<feature type="region of interest" description="Disordered" evidence="1">
    <location>
        <begin position="983"/>
        <end position="1011"/>
    </location>
</feature>
<name>A0AAR5QHN1_DENPD</name>
<dbReference type="KEGG" id="dpa:109546267"/>
<proteinExistence type="predicted"/>
<evidence type="ECO:0000259" key="2">
    <source>
        <dbReference type="SMART" id="SM01300"/>
    </source>
</evidence>
<evidence type="ECO:0000313" key="3">
    <source>
        <dbReference type="EnsemblMetazoa" id="XP_019772730.1"/>
    </source>
</evidence>
<sequence>MGLRTASVRRPHVDVMAPALKDTVQAQNFDLPPKSHLEPASPINSFETSKFPPAAAAEKNSSKPASPLNTDDLSTSLEALNSDSDSCPKTAVLDRYLSSFNGASDNCFTENNMSLSSSPMGDSDDKMGLQKSELTVSNVNKNSRNSSDVDQLFNANLEANVEDIMQQVIKSIENSDQLNNSSTDLTEVLDINIDKELLEHVDNMMNMGIDDQPDDLETAQKMKETQANEQLTDLKGKHWRIERRLDFLKRRCLKLQSRLMGRHISAEVVGVFEHVHRTIKKPKDHNDTLNSFGASCNDSADKLKPLTVLSAKQLVKKLEMAKSLQANAFARQKNVPKYFGSGSIEASLFRNSTSGQVNIPQWTADNKQELRKVTDQLKVQLHLLQDQLDSEATESSSGGESCDEFQTYNNPHQQYLTIQKRALWKYSTERASIAARWTWLQSQISDLEYRIRQHAELNKRLTTVKGVIELGEVVIRPKPVQSQPEIAGHHDYGASPVESTNVSMPLNGYVGQLPGATGSKSSDDDDCQYCARTRPLVNFKKRRLLQIGGLHAVSKNAARPSTVRCNCMVLKNPCALCTGRADPTHPRDSTDTLGSAEKVVLLDPCYHRVLSAPEDISQTLHFEAIMKMNEWQQRSIKMKTIKVLHKPERMEPRSYEHRTKKLEHRKKYSRLKSSTAAALSEKIKKKLRGRRAAGRQTKLNKRHSLVPDTETGGSEDAEVEATIGKGSQVLAVNASQTRPTPFDSPGGSPLLQMQSISGYKQNNRNNRAADSYDIDNIVIPYSVAAATRVEKLQYKEILTPKWRIAEEELFAKSDIKSNGSVADFMEENDTEDLSEEAVIARHDRCEHDEKKRFLSYLKFPLGVGRPRSHKRNDSMAESSGANTPDPASPRPEGAKTGSDVPLPLMASPPPTPVPGNEDVLPSIALMRRRTTSQSRFREVKEEGPPVDYVEQPPYETRSFPLVDKDYDSMIQEMPDAHREVKTNYRAQDTGDDVIAKSETQESVDSESTESAIECEDAVMDYDDDIFMEEDEDEEDPNDPEWTDVEKSSQKDRHHRR</sequence>
<feature type="region of interest" description="Disordered" evidence="1">
    <location>
        <begin position="931"/>
        <end position="960"/>
    </location>
</feature>
<feature type="compositionally biased region" description="Basic residues" evidence="1">
    <location>
        <begin position="683"/>
        <end position="704"/>
    </location>
</feature>
<feature type="region of interest" description="Disordered" evidence="1">
    <location>
        <begin position="665"/>
        <end position="717"/>
    </location>
</feature>
<protein>
    <recommendedName>
        <fullName evidence="2">PEHE domain-containing protein</fullName>
    </recommendedName>
</protein>
<reference evidence="4" key="1">
    <citation type="journal article" date="2013" name="Genome Biol.">
        <title>Draft genome of the mountain pine beetle, Dendroctonus ponderosae Hopkins, a major forest pest.</title>
        <authorList>
            <person name="Keeling C.I."/>
            <person name="Yuen M.M."/>
            <person name="Liao N.Y."/>
            <person name="Docking T.R."/>
            <person name="Chan S.K."/>
            <person name="Taylor G.A."/>
            <person name="Palmquist D.L."/>
            <person name="Jackman S.D."/>
            <person name="Nguyen A."/>
            <person name="Li M."/>
            <person name="Henderson H."/>
            <person name="Janes J.K."/>
            <person name="Zhao Y."/>
            <person name="Pandoh P."/>
            <person name="Moore R."/>
            <person name="Sperling F.A."/>
            <person name="Huber D.P."/>
            <person name="Birol I."/>
            <person name="Jones S.J."/>
            <person name="Bohlmann J."/>
        </authorList>
    </citation>
    <scope>NUCLEOTIDE SEQUENCE</scope>
</reference>
<feature type="region of interest" description="Disordered" evidence="1">
    <location>
        <begin position="865"/>
        <end position="918"/>
    </location>
</feature>
<organism evidence="3 4">
    <name type="scientific">Dendroctonus ponderosae</name>
    <name type="common">Mountain pine beetle</name>
    <dbReference type="NCBI Taxonomy" id="77166"/>
    <lineage>
        <taxon>Eukaryota</taxon>
        <taxon>Metazoa</taxon>
        <taxon>Ecdysozoa</taxon>
        <taxon>Arthropoda</taxon>
        <taxon>Hexapoda</taxon>
        <taxon>Insecta</taxon>
        <taxon>Pterygota</taxon>
        <taxon>Neoptera</taxon>
        <taxon>Endopterygota</taxon>
        <taxon>Coleoptera</taxon>
        <taxon>Polyphaga</taxon>
        <taxon>Cucujiformia</taxon>
        <taxon>Curculionidae</taxon>
        <taxon>Scolytinae</taxon>
        <taxon>Dendroctonus</taxon>
    </lineage>
</organism>
<dbReference type="InterPro" id="IPR026180">
    <property type="entry name" value="NSL1"/>
</dbReference>
<feature type="region of interest" description="Disordered" evidence="1">
    <location>
        <begin position="1023"/>
        <end position="1056"/>
    </location>
</feature>
<evidence type="ECO:0000256" key="1">
    <source>
        <dbReference type="SAM" id="MobiDB-lite"/>
    </source>
</evidence>
<feature type="compositionally biased region" description="Polar residues" evidence="1">
    <location>
        <begin position="62"/>
        <end position="73"/>
    </location>
</feature>
<dbReference type="AlphaFoldDB" id="A0AAR5QHN1"/>
<dbReference type="EnsemblMetazoa" id="XM_019917171.1">
    <property type="protein sequence ID" value="XP_019772730.1"/>
    <property type="gene ID" value="LOC109546267"/>
</dbReference>
<dbReference type="GO" id="GO:0044545">
    <property type="term" value="C:NSL complex"/>
    <property type="evidence" value="ECO:0007669"/>
    <property type="project" value="TreeGrafter"/>
</dbReference>
<dbReference type="InterPro" id="IPR029332">
    <property type="entry name" value="PEHE_dom"/>
</dbReference>
<feature type="region of interest" description="Disordered" evidence="1">
    <location>
        <begin position="53"/>
        <end position="73"/>
    </location>
</feature>
<dbReference type="Proteomes" id="UP000019118">
    <property type="component" value="Unassembled WGS sequence"/>
</dbReference>
<dbReference type="GO" id="GO:0035035">
    <property type="term" value="F:histone acetyltransferase binding"/>
    <property type="evidence" value="ECO:0007669"/>
    <property type="project" value="TreeGrafter"/>
</dbReference>
<keyword evidence="4" id="KW-1185">Reference proteome</keyword>
<evidence type="ECO:0000313" key="4">
    <source>
        <dbReference type="Proteomes" id="UP000019118"/>
    </source>
</evidence>
<dbReference type="GeneID" id="109546267"/>